<name>A0A8X6ITM3_9ARAC</name>
<evidence type="ECO:0000313" key="2">
    <source>
        <dbReference type="Proteomes" id="UP000886998"/>
    </source>
</evidence>
<accession>A0A8X6ITM3</accession>
<keyword evidence="2" id="KW-1185">Reference proteome</keyword>
<dbReference type="Proteomes" id="UP000886998">
    <property type="component" value="Unassembled WGS sequence"/>
</dbReference>
<sequence>MIRDKLFFFRVIGKAFNLVKDAILATETLEGGNSDSGSRVTPGSQLRRRSLNLIMERVGAFFYQTILLNTFERIGLRIRYRNAGW</sequence>
<gene>
    <name evidence="1" type="ORF">TNIN_304941</name>
</gene>
<proteinExistence type="predicted"/>
<dbReference type="EMBL" id="BMAV01027358">
    <property type="protein sequence ID" value="GFS58648.1"/>
    <property type="molecule type" value="Genomic_DNA"/>
</dbReference>
<organism evidence="1 2">
    <name type="scientific">Trichonephila inaurata madagascariensis</name>
    <dbReference type="NCBI Taxonomy" id="2747483"/>
    <lineage>
        <taxon>Eukaryota</taxon>
        <taxon>Metazoa</taxon>
        <taxon>Ecdysozoa</taxon>
        <taxon>Arthropoda</taxon>
        <taxon>Chelicerata</taxon>
        <taxon>Arachnida</taxon>
        <taxon>Araneae</taxon>
        <taxon>Araneomorphae</taxon>
        <taxon>Entelegynae</taxon>
        <taxon>Araneoidea</taxon>
        <taxon>Nephilidae</taxon>
        <taxon>Trichonephila</taxon>
        <taxon>Trichonephila inaurata</taxon>
    </lineage>
</organism>
<protein>
    <submittedName>
        <fullName evidence="1">Uncharacterized protein</fullName>
    </submittedName>
</protein>
<dbReference type="AlphaFoldDB" id="A0A8X6ITM3"/>
<reference evidence="1" key="1">
    <citation type="submission" date="2020-08" db="EMBL/GenBank/DDBJ databases">
        <title>Multicomponent nature underlies the extraordinary mechanical properties of spider dragline silk.</title>
        <authorList>
            <person name="Kono N."/>
            <person name="Nakamura H."/>
            <person name="Mori M."/>
            <person name="Yoshida Y."/>
            <person name="Ohtoshi R."/>
            <person name="Malay A.D."/>
            <person name="Moran D.A.P."/>
            <person name="Tomita M."/>
            <person name="Numata K."/>
            <person name="Arakawa K."/>
        </authorList>
    </citation>
    <scope>NUCLEOTIDE SEQUENCE</scope>
</reference>
<comment type="caution">
    <text evidence="1">The sequence shown here is derived from an EMBL/GenBank/DDBJ whole genome shotgun (WGS) entry which is preliminary data.</text>
</comment>
<evidence type="ECO:0000313" key="1">
    <source>
        <dbReference type="EMBL" id="GFS58648.1"/>
    </source>
</evidence>